<evidence type="ECO:0000256" key="5">
    <source>
        <dbReference type="ARBA" id="ARBA00023239"/>
    </source>
</evidence>
<organism evidence="8 9">
    <name type="scientific">Cryobacterium tagatosivorans</name>
    <dbReference type="NCBI Taxonomy" id="1259199"/>
    <lineage>
        <taxon>Bacteria</taxon>
        <taxon>Bacillati</taxon>
        <taxon>Actinomycetota</taxon>
        <taxon>Actinomycetes</taxon>
        <taxon>Micrococcales</taxon>
        <taxon>Microbacteriaceae</taxon>
        <taxon>Cryobacterium</taxon>
    </lineage>
</organism>
<sequence>MPEAASSVLATAQNSRDEPFDLQSSVPYADALVAYAERHRTRLHLPGHGGDTAGVTAVTEFFGGRLAELDFMPMIRGIDLGAAPTALARSLKLAAKAWGSRRTWFLTNGASQGNQVASIALRSLGTELLVQRSVHSSVIDAMMMTGANARFVRPWIDDDLGIAHGVTADDVRQELVRMRAEAGAPVAVFVVSPSYFGFVSDIAAIAEVAHAAGIPLVVDEAWGSHLGFHDDLPTNALANGADLVISSTHKQGGSLTQSAMIHLGDGPFADQLEPLIDRAHRAVQSTSESAVLLASLDLARRALVTRPARVRRSIDFADSIRDQVRSRGRFTIASDQFHEVPGWYANDPLKVVITTIYGGITGHEARSILDEEHDVLFELANESTLVAVIGAGADHDAGGVLDILHGLPSTHRPGARNPLPVPPGGPRRMSVREAFFARTEIVPAHSAIGAVSADTVAAYPPGIPNLLPGEEITSAAVEYLQAVAASPNGHVRGAYDPGVTGLRVVVN</sequence>
<keyword evidence="4" id="KW-0663">Pyridoxal phosphate</keyword>
<accession>A0A4R8UI29</accession>
<evidence type="ECO:0000259" key="7">
    <source>
        <dbReference type="Pfam" id="PF03711"/>
    </source>
</evidence>
<dbReference type="InterPro" id="IPR000310">
    <property type="entry name" value="Orn/Lys/Arg_deCO2ase_major_dom"/>
</dbReference>
<dbReference type="InterPro" id="IPR015424">
    <property type="entry name" value="PyrdxlP-dep_Trfase"/>
</dbReference>
<keyword evidence="9" id="KW-1185">Reference proteome</keyword>
<evidence type="ECO:0000313" key="9">
    <source>
        <dbReference type="Proteomes" id="UP000297866"/>
    </source>
</evidence>
<evidence type="ECO:0000256" key="4">
    <source>
        <dbReference type="ARBA" id="ARBA00022898"/>
    </source>
</evidence>
<dbReference type="InterPro" id="IPR036633">
    <property type="entry name" value="Prn/Lys/Arg_de-COase_C_sf"/>
</dbReference>
<dbReference type="Pfam" id="PF03711">
    <property type="entry name" value="OKR_DC_1_C"/>
    <property type="match status" value="1"/>
</dbReference>
<dbReference type="Pfam" id="PF01276">
    <property type="entry name" value="OKR_DC_1"/>
    <property type="match status" value="1"/>
</dbReference>
<dbReference type="Proteomes" id="UP000297866">
    <property type="component" value="Unassembled WGS sequence"/>
</dbReference>
<comment type="cofactor">
    <cofactor evidence="1">
        <name>pyridoxal 5'-phosphate</name>
        <dbReference type="ChEBI" id="CHEBI:597326"/>
    </cofactor>
</comment>
<gene>
    <name evidence="8" type="ORF">E3O23_06360</name>
</gene>
<dbReference type="SUPFAM" id="SSF55904">
    <property type="entry name" value="Ornithine decarboxylase C-terminal domain"/>
    <property type="match status" value="1"/>
</dbReference>
<dbReference type="AlphaFoldDB" id="A0A4R8UI29"/>
<evidence type="ECO:0000313" key="8">
    <source>
        <dbReference type="EMBL" id="TFB52433.1"/>
    </source>
</evidence>
<reference evidence="8 9" key="1">
    <citation type="submission" date="2019-03" db="EMBL/GenBank/DDBJ databases">
        <title>Genomics of glacier-inhabiting Cryobacterium strains.</title>
        <authorList>
            <person name="Liu Q."/>
            <person name="Xin Y.-H."/>
        </authorList>
    </citation>
    <scope>NUCLEOTIDE SEQUENCE [LARGE SCALE GENOMIC DNA]</scope>
    <source>
        <strain evidence="8 9">Sr47</strain>
    </source>
</reference>
<evidence type="ECO:0000256" key="1">
    <source>
        <dbReference type="ARBA" id="ARBA00001933"/>
    </source>
</evidence>
<dbReference type="OrthoDB" id="9815233at2"/>
<dbReference type="InterPro" id="IPR052357">
    <property type="entry name" value="Orn_Lys_Arg_decarboxylase-I"/>
</dbReference>
<evidence type="ECO:0000256" key="2">
    <source>
        <dbReference type="ARBA" id="ARBA00010671"/>
    </source>
</evidence>
<feature type="domain" description="Orn/Lys/Arg decarboxylases family 1 pyridoxal-P attachment site" evidence="6">
    <location>
        <begin position="27"/>
        <end position="393"/>
    </location>
</feature>
<dbReference type="PANTHER" id="PTHR43277:SF4">
    <property type="entry name" value="ARGININE DECARBOXYLASE"/>
    <property type="match status" value="1"/>
</dbReference>
<comment type="caution">
    <text evidence="8">The sequence shown here is derived from an EMBL/GenBank/DDBJ whole genome shotgun (WGS) entry which is preliminary data.</text>
</comment>
<proteinExistence type="inferred from homology"/>
<comment type="similarity">
    <text evidence="2">Belongs to the Orn/Lys/Arg decarboxylase class-I family.</text>
</comment>
<dbReference type="Gene3D" id="3.90.100.10">
    <property type="entry name" value="Orn/Lys/Arg decarboxylase, C-terminal domain"/>
    <property type="match status" value="1"/>
</dbReference>
<evidence type="ECO:0000259" key="6">
    <source>
        <dbReference type="Pfam" id="PF01276"/>
    </source>
</evidence>
<dbReference type="InterPro" id="IPR008286">
    <property type="entry name" value="Prn/Lys/Arg_de-COase_C"/>
</dbReference>
<dbReference type="PANTHER" id="PTHR43277">
    <property type="entry name" value="ARGININE DECARBOXYLASE"/>
    <property type="match status" value="1"/>
</dbReference>
<evidence type="ECO:0000256" key="3">
    <source>
        <dbReference type="ARBA" id="ARBA00022793"/>
    </source>
</evidence>
<dbReference type="EMBL" id="SOEZ01000035">
    <property type="protein sequence ID" value="TFB52433.1"/>
    <property type="molecule type" value="Genomic_DNA"/>
</dbReference>
<feature type="domain" description="Orn/Lys/Arg decarboxylase C-terminal" evidence="7">
    <location>
        <begin position="435"/>
        <end position="485"/>
    </location>
</feature>
<dbReference type="InterPro" id="IPR015421">
    <property type="entry name" value="PyrdxlP-dep_Trfase_major"/>
</dbReference>
<keyword evidence="5" id="KW-0456">Lyase</keyword>
<keyword evidence="3" id="KW-0210">Decarboxylase</keyword>
<dbReference type="GO" id="GO:0016831">
    <property type="term" value="F:carboxy-lyase activity"/>
    <property type="evidence" value="ECO:0007669"/>
    <property type="project" value="UniProtKB-KW"/>
</dbReference>
<name>A0A4R8UI29_9MICO</name>
<dbReference type="Gene3D" id="3.40.640.10">
    <property type="entry name" value="Type I PLP-dependent aspartate aminotransferase-like (Major domain)"/>
    <property type="match status" value="1"/>
</dbReference>
<dbReference type="SUPFAM" id="SSF53383">
    <property type="entry name" value="PLP-dependent transferases"/>
    <property type="match status" value="1"/>
</dbReference>
<protein>
    <submittedName>
        <fullName evidence="8">Amino acid decarboxylase</fullName>
    </submittedName>
</protein>